<accession>A0A835UWU3</accession>
<dbReference type="EMBL" id="JADCNL010000006">
    <property type="protein sequence ID" value="KAG0476753.1"/>
    <property type="molecule type" value="Genomic_DNA"/>
</dbReference>
<evidence type="ECO:0000256" key="1">
    <source>
        <dbReference type="SAM" id="MobiDB-lite"/>
    </source>
</evidence>
<dbReference type="OrthoDB" id="1699687at2759"/>
<gene>
    <name evidence="2" type="ORF">HPP92_013594</name>
</gene>
<name>A0A835UWU3_VANPL</name>
<keyword evidence="3" id="KW-1185">Reference proteome</keyword>
<dbReference type="AlphaFoldDB" id="A0A835UWU3"/>
<reference evidence="2 3" key="1">
    <citation type="journal article" date="2020" name="Nat. Food">
        <title>A phased Vanilla planifolia genome enables genetic improvement of flavour and production.</title>
        <authorList>
            <person name="Hasing T."/>
            <person name="Tang H."/>
            <person name="Brym M."/>
            <person name="Khazi F."/>
            <person name="Huang T."/>
            <person name="Chambers A.H."/>
        </authorList>
    </citation>
    <scope>NUCLEOTIDE SEQUENCE [LARGE SCALE GENOMIC DNA]</scope>
    <source>
        <tissue evidence="2">Leaf</tissue>
    </source>
</reference>
<organism evidence="2 3">
    <name type="scientific">Vanilla planifolia</name>
    <name type="common">Vanilla</name>
    <dbReference type="NCBI Taxonomy" id="51239"/>
    <lineage>
        <taxon>Eukaryota</taxon>
        <taxon>Viridiplantae</taxon>
        <taxon>Streptophyta</taxon>
        <taxon>Embryophyta</taxon>
        <taxon>Tracheophyta</taxon>
        <taxon>Spermatophyta</taxon>
        <taxon>Magnoliopsida</taxon>
        <taxon>Liliopsida</taxon>
        <taxon>Asparagales</taxon>
        <taxon>Orchidaceae</taxon>
        <taxon>Vanilloideae</taxon>
        <taxon>Vanilleae</taxon>
        <taxon>Vanilla</taxon>
    </lineage>
</organism>
<evidence type="ECO:0000313" key="3">
    <source>
        <dbReference type="Proteomes" id="UP000636800"/>
    </source>
</evidence>
<comment type="caution">
    <text evidence="2">The sequence shown here is derived from an EMBL/GenBank/DDBJ whole genome shotgun (WGS) entry which is preliminary data.</text>
</comment>
<evidence type="ECO:0000313" key="2">
    <source>
        <dbReference type="EMBL" id="KAG0476753.1"/>
    </source>
</evidence>
<dbReference type="Proteomes" id="UP000636800">
    <property type="component" value="Chromosome 6"/>
</dbReference>
<sequence length="146" mass="16166">MRAGREQQNVSVPALPQFFWHIEQLIGASTGFRRRRIEMHATSLMRLPASPSQSLLPEAGFARPRAASLGRHRRNLKLSGGAEAASHHLEVVRDGDSPGGAYQRRGTPFRKPHVLPSHRPAGRQFRGVARLFVSWPHTTPDQLGGV</sequence>
<feature type="region of interest" description="Disordered" evidence="1">
    <location>
        <begin position="92"/>
        <end position="120"/>
    </location>
</feature>
<protein>
    <submittedName>
        <fullName evidence="2">Uncharacterized protein</fullName>
    </submittedName>
</protein>
<proteinExistence type="predicted"/>